<accession>A0A317X0E4</accession>
<sequence>MTIPANPTPSFWATALSSLSEKDRRIFKLSNTSPPDTRQILTEILAALETQRDRCKRDKWTTISIGGKELVIRDVCAKIAVSRSLSTTTSGSNSRRRKTSTANSGRICIR</sequence>
<comment type="caution">
    <text evidence="2">The sequence shown here is derived from an EMBL/GenBank/DDBJ whole genome shotgun (WGS) entry which is preliminary data.</text>
</comment>
<keyword evidence="3" id="KW-1185">Reference proteome</keyword>
<dbReference type="RefSeq" id="XP_025469473.1">
    <property type="nucleotide sequence ID" value="XM_025607242.1"/>
</dbReference>
<dbReference type="OrthoDB" id="4497594at2759"/>
<protein>
    <submittedName>
        <fullName evidence="2">Uncharacterized protein</fullName>
    </submittedName>
</protein>
<evidence type="ECO:0000313" key="3">
    <source>
        <dbReference type="Proteomes" id="UP000246702"/>
    </source>
</evidence>
<gene>
    <name evidence="2" type="ORF">BO94DRAFT_378630</name>
</gene>
<feature type="compositionally biased region" description="Low complexity" evidence="1">
    <location>
        <begin position="84"/>
        <end position="93"/>
    </location>
</feature>
<dbReference type="AlphaFoldDB" id="A0A317X0E4"/>
<organism evidence="2 3">
    <name type="scientific">Aspergillus sclerotioniger CBS 115572</name>
    <dbReference type="NCBI Taxonomy" id="1450535"/>
    <lineage>
        <taxon>Eukaryota</taxon>
        <taxon>Fungi</taxon>
        <taxon>Dikarya</taxon>
        <taxon>Ascomycota</taxon>
        <taxon>Pezizomycotina</taxon>
        <taxon>Eurotiomycetes</taxon>
        <taxon>Eurotiomycetidae</taxon>
        <taxon>Eurotiales</taxon>
        <taxon>Aspergillaceae</taxon>
        <taxon>Aspergillus</taxon>
        <taxon>Aspergillus subgen. Circumdati</taxon>
    </lineage>
</organism>
<dbReference type="GeneID" id="37109385"/>
<dbReference type="STRING" id="1450535.A0A317X0E4"/>
<evidence type="ECO:0000256" key="1">
    <source>
        <dbReference type="SAM" id="MobiDB-lite"/>
    </source>
</evidence>
<feature type="region of interest" description="Disordered" evidence="1">
    <location>
        <begin position="84"/>
        <end position="110"/>
    </location>
</feature>
<reference evidence="2 3" key="1">
    <citation type="submission" date="2016-12" db="EMBL/GenBank/DDBJ databases">
        <title>The genomes of Aspergillus section Nigri reveals drivers in fungal speciation.</title>
        <authorList>
            <consortium name="DOE Joint Genome Institute"/>
            <person name="Vesth T.C."/>
            <person name="Nybo J."/>
            <person name="Theobald S."/>
            <person name="Brandl J."/>
            <person name="Frisvad J.C."/>
            <person name="Nielsen K.F."/>
            <person name="Lyhne E.K."/>
            <person name="Kogle M.E."/>
            <person name="Kuo A."/>
            <person name="Riley R."/>
            <person name="Clum A."/>
            <person name="Nolan M."/>
            <person name="Lipzen A."/>
            <person name="Salamov A."/>
            <person name="Henrissat B."/>
            <person name="Wiebenga A."/>
            <person name="De Vries R.P."/>
            <person name="Grigoriev I.V."/>
            <person name="Mortensen U.H."/>
            <person name="Andersen M.R."/>
            <person name="Baker S.E."/>
        </authorList>
    </citation>
    <scope>NUCLEOTIDE SEQUENCE [LARGE SCALE GENOMIC DNA]</scope>
    <source>
        <strain evidence="2 3">CBS 115572</strain>
    </source>
</reference>
<evidence type="ECO:0000313" key="2">
    <source>
        <dbReference type="EMBL" id="PWY91745.1"/>
    </source>
</evidence>
<dbReference type="EMBL" id="MSFK01000008">
    <property type="protein sequence ID" value="PWY91745.1"/>
    <property type="molecule type" value="Genomic_DNA"/>
</dbReference>
<proteinExistence type="predicted"/>
<name>A0A317X0E4_9EURO</name>
<dbReference type="Proteomes" id="UP000246702">
    <property type="component" value="Unassembled WGS sequence"/>
</dbReference>